<evidence type="ECO:0000256" key="1">
    <source>
        <dbReference type="SAM" id="MobiDB-lite"/>
    </source>
</evidence>
<dbReference type="InterPro" id="IPR036034">
    <property type="entry name" value="PDZ_sf"/>
</dbReference>
<dbReference type="Proteomes" id="UP000663834">
    <property type="component" value="Unassembled WGS sequence"/>
</dbReference>
<dbReference type="SUPFAM" id="SSF50156">
    <property type="entry name" value="PDZ domain-like"/>
    <property type="match status" value="1"/>
</dbReference>
<evidence type="ECO:0008006" key="4">
    <source>
        <dbReference type="Google" id="ProtNLM"/>
    </source>
</evidence>
<feature type="compositionally biased region" description="Polar residues" evidence="1">
    <location>
        <begin position="1"/>
        <end position="21"/>
    </location>
</feature>
<feature type="compositionally biased region" description="Basic and acidic residues" evidence="1">
    <location>
        <begin position="27"/>
        <end position="36"/>
    </location>
</feature>
<feature type="region of interest" description="Disordered" evidence="1">
    <location>
        <begin position="1"/>
        <end position="36"/>
    </location>
</feature>
<proteinExistence type="predicted"/>
<dbReference type="OrthoDB" id="10070144at2759"/>
<protein>
    <recommendedName>
        <fullName evidence="4">PDZ domain-containing protein</fullName>
    </recommendedName>
</protein>
<organism evidence="2 3">
    <name type="scientific">Rotaria magnacalcarata</name>
    <dbReference type="NCBI Taxonomy" id="392030"/>
    <lineage>
        <taxon>Eukaryota</taxon>
        <taxon>Metazoa</taxon>
        <taxon>Spiralia</taxon>
        <taxon>Gnathifera</taxon>
        <taxon>Rotifera</taxon>
        <taxon>Eurotatoria</taxon>
        <taxon>Bdelloidea</taxon>
        <taxon>Philodinida</taxon>
        <taxon>Philodinidae</taxon>
        <taxon>Rotaria</taxon>
    </lineage>
</organism>
<dbReference type="EMBL" id="CAJNOW010017205">
    <property type="protein sequence ID" value="CAF1655796.1"/>
    <property type="molecule type" value="Genomic_DNA"/>
</dbReference>
<sequence length="345" mass="40011">MNNIHPTINDFSGVSRSSGHNSPPHPSTRERQDRQVVTKQECAESVFLIRGKDEGRCAWHFILVSYDTSYRLKSHARGSTIDVTEFGRLIQYRNEYGEIRNASGWGNGPPEEFEKWLEEHYGPAAIDENATLTYAKDDFRLCTMERSTPDRLLGISIFYYRPQGFYFIKLPDDFQFTLAYRAGIKNYDRIISWNGSSLEEDTHWQFLERFDSERNLTVTLLVCSPATYQHYKSTNRNLLRDSLPNIKRLRPIQDIEDLQNSGESLQHVATTEQYAPIFVDNAPIRNNLHNMLDNHVEPMIDFDRTQRADENSMEVSEFMSQYNVETEGLSMISAVEQAILPTYPR</sequence>
<evidence type="ECO:0000313" key="2">
    <source>
        <dbReference type="EMBL" id="CAF1655796.1"/>
    </source>
</evidence>
<dbReference type="Gene3D" id="2.30.42.10">
    <property type="match status" value="1"/>
</dbReference>
<evidence type="ECO:0000313" key="3">
    <source>
        <dbReference type="Proteomes" id="UP000663834"/>
    </source>
</evidence>
<gene>
    <name evidence="2" type="ORF">KQP761_LOCUS30951</name>
</gene>
<comment type="caution">
    <text evidence="2">The sequence shown here is derived from an EMBL/GenBank/DDBJ whole genome shotgun (WGS) entry which is preliminary data.</text>
</comment>
<reference evidence="2" key="1">
    <citation type="submission" date="2021-02" db="EMBL/GenBank/DDBJ databases">
        <authorList>
            <person name="Nowell W R."/>
        </authorList>
    </citation>
    <scope>NUCLEOTIDE SEQUENCE</scope>
</reference>
<accession>A0A816EZK0</accession>
<dbReference type="AlphaFoldDB" id="A0A816EZK0"/>
<name>A0A816EZK0_9BILA</name>